<feature type="chain" id="PRO_5040756624" description="Autotransporter-associated beta strand repeat protein" evidence="2">
    <location>
        <begin position="20"/>
        <end position="626"/>
    </location>
</feature>
<comment type="caution">
    <text evidence="3">The sequence shown here is derived from an EMBL/GenBank/DDBJ whole genome shotgun (WGS) entry which is preliminary data.</text>
</comment>
<evidence type="ECO:0000256" key="2">
    <source>
        <dbReference type="SAM" id="SignalP"/>
    </source>
</evidence>
<evidence type="ECO:0000313" key="3">
    <source>
        <dbReference type="EMBL" id="MCO6044646.1"/>
    </source>
</evidence>
<evidence type="ECO:0008006" key="5">
    <source>
        <dbReference type="Google" id="ProtNLM"/>
    </source>
</evidence>
<evidence type="ECO:0000313" key="4">
    <source>
        <dbReference type="Proteomes" id="UP001155241"/>
    </source>
</evidence>
<accession>A0A9X2FF92</accession>
<proteinExistence type="predicted"/>
<gene>
    <name evidence="3" type="ORF">NG895_12080</name>
</gene>
<dbReference type="EMBL" id="JAMXLR010000037">
    <property type="protein sequence ID" value="MCO6044646.1"/>
    <property type="molecule type" value="Genomic_DNA"/>
</dbReference>
<sequence length="626" mass="64320">MLTLLVLLAGIGAPANSHAQFAEWTGATDSDWNTASNWVSAIPVDFDSVLIGVNSAVTNTTIDLGGTTSANLYGDPTVFNKYGYSDAYMDGRVTPLRFGNVGGETEYTIQNGTIFTDVSDSLVWIGDDLTVNWNVNSTGSGAFMQVGANSTLNIGPGVTSEGRFSVYNGGANDTLATVNLNAENYAVNQPWIIGSGNAGTSSTLRAGKSLDLNINADQTIGQYIIVGHTYGEALSTVIIRNGAEVVCTSGVNVGNTTYTDPLLTGFEAKIQIGDETSTGYLQAHGFRLQLGGGSWSAGFGSTGIVDIVNGELFLDDGSTVPLGFGRFEPQEKSTGVINVYANGLLRTRSNFEERVIADAAFTGTGIMNFDGGTLQVDDGGEVDELSNLIGAGVEVNIMDGGMVFQISAPSAGVTPGDFNGDTTVNIADYTVWRNNLGADESELFAGTGDNSTVVDTGDYDLWKMHFGETGGGAEIVGSATIQAPLLGTGTGGLTVQGGGELILNGANTYVGDTIIDGSTLSIAIASLADGADVELLGDAILDLSFGGTDTVDQLLFDGVAQATGTWGALGSGADFEDARITGSGLLMVTTAANSLASVTAVPEPSTAIGAIVLAVSLVGFGLRRPQ</sequence>
<dbReference type="RefSeq" id="WP_252852762.1">
    <property type="nucleotide sequence ID" value="NZ_JAMXLR010000037.1"/>
</dbReference>
<protein>
    <recommendedName>
        <fullName evidence="5">Autotransporter-associated beta strand repeat protein</fullName>
    </recommendedName>
</protein>
<name>A0A9X2FF92_9BACT</name>
<dbReference type="NCBIfam" id="TIGR02601">
    <property type="entry name" value="autotrns_rpt"/>
    <property type="match status" value="1"/>
</dbReference>
<evidence type="ECO:0000256" key="1">
    <source>
        <dbReference type="ARBA" id="ARBA00022729"/>
    </source>
</evidence>
<dbReference type="AlphaFoldDB" id="A0A9X2FF92"/>
<dbReference type="InterPro" id="IPR013425">
    <property type="entry name" value="Autotrns_rpt"/>
</dbReference>
<keyword evidence="1 2" id="KW-0732">Signal</keyword>
<dbReference type="Proteomes" id="UP001155241">
    <property type="component" value="Unassembled WGS sequence"/>
</dbReference>
<organism evidence="3 4">
    <name type="scientific">Aeoliella straminimaris</name>
    <dbReference type="NCBI Taxonomy" id="2954799"/>
    <lineage>
        <taxon>Bacteria</taxon>
        <taxon>Pseudomonadati</taxon>
        <taxon>Planctomycetota</taxon>
        <taxon>Planctomycetia</taxon>
        <taxon>Pirellulales</taxon>
        <taxon>Lacipirellulaceae</taxon>
        <taxon>Aeoliella</taxon>
    </lineage>
</organism>
<reference evidence="3" key="1">
    <citation type="submission" date="2022-06" db="EMBL/GenBank/DDBJ databases">
        <title>Aeoliella straminimaris, a novel planctomycete from sediments.</title>
        <authorList>
            <person name="Vitorino I.R."/>
            <person name="Lage O.M."/>
        </authorList>
    </citation>
    <scope>NUCLEOTIDE SEQUENCE</scope>
    <source>
        <strain evidence="3">ICT_H6.2</strain>
    </source>
</reference>
<keyword evidence="4" id="KW-1185">Reference proteome</keyword>
<feature type="signal peptide" evidence="2">
    <location>
        <begin position="1"/>
        <end position="19"/>
    </location>
</feature>